<name>A0A7S2MET0_9STRA</name>
<proteinExistence type="predicted"/>
<organism evidence="4">
    <name type="scientific">Helicotheca tamesis</name>
    <dbReference type="NCBI Taxonomy" id="374047"/>
    <lineage>
        <taxon>Eukaryota</taxon>
        <taxon>Sar</taxon>
        <taxon>Stramenopiles</taxon>
        <taxon>Ochrophyta</taxon>
        <taxon>Bacillariophyta</taxon>
        <taxon>Mediophyceae</taxon>
        <taxon>Lithodesmiophycidae</taxon>
        <taxon>Lithodesmiales</taxon>
        <taxon>Lithodesmiaceae</taxon>
        <taxon>Helicotheca</taxon>
    </lineage>
</organism>
<evidence type="ECO:0000256" key="2">
    <source>
        <dbReference type="ARBA" id="ARBA00022640"/>
    </source>
</evidence>
<evidence type="ECO:0000256" key="1">
    <source>
        <dbReference type="ARBA" id="ARBA00004474"/>
    </source>
</evidence>
<feature type="domain" description="Plastid lipid-associated protein/fibrillin conserved" evidence="3">
    <location>
        <begin position="109"/>
        <end position="268"/>
    </location>
</feature>
<accession>A0A7S2MET0</accession>
<evidence type="ECO:0000313" key="4">
    <source>
        <dbReference type="EMBL" id="CAD9479351.1"/>
    </source>
</evidence>
<evidence type="ECO:0000259" key="3">
    <source>
        <dbReference type="Pfam" id="PF04755"/>
    </source>
</evidence>
<dbReference type="AlphaFoldDB" id="A0A7S2MET0"/>
<comment type="subcellular location">
    <subcellularLocation>
        <location evidence="1">Plastid</location>
    </subcellularLocation>
</comment>
<dbReference type="InterPro" id="IPR006843">
    <property type="entry name" value="PAP/fibrillin_dom"/>
</dbReference>
<dbReference type="Pfam" id="PF04755">
    <property type="entry name" value="PAP_fibrillin"/>
    <property type="match status" value="1"/>
</dbReference>
<dbReference type="GO" id="GO:0009536">
    <property type="term" value="C:plastid"/>
    <property type="evidence" value="ECO:0007669"/>
    <property type="project" value="UniProtKB-SubCell"/>
</dbReference>
<reference evidence="4" key="1">
    <citation type="submission" date="2021-01" db="EMBL/GenBank/DDBJ databases">
        <authorList>
            <person name="Corre E."/>
            <person name="Pelletier E."/>
            <person name="Niang G."/>
            <person name="Scheremetjew M."/>
            <person name="Finn R."/>
            <person name="Kale V."/>
            <person name="Holt S."/>
            <person name="Cochrane G."/>
            <person name="Meng A."/>
            <person name="Brown T."/>
            <person name="Cohen L."/>
        </authorList>
    </citation>
    <scope>NUCLEOTIDE SEQUENCE</scope>
    <source>
        <strain evidence="4">CCMP826</strain>
    </source>
</reference>
<sequence length="273" mass="30888">MRSQNSPILKAKENLRTVLAERHSISDHPKVSEAIESLIEVWKKEDSTITSPPYQASAAPARSELLLGEWRSLSASKYPDRIEKPGEPGIFQYTLGRLSFNIFQPKKLVCTVNEVFNVVSKIEDDQQKDDNVIASYNNVIELTAHTDEGDLPAEICMDGRCSTKSDERLEVVFTAGELRKGAAVQSDKKLLALWEKTFEGAYAKAEKEKGFKESILQWLVKSMLNMTMPTDECAKYEMKRPMKGYVDVLYLDEDLRITRGNYGSIVIVERVTE</sequence>
<gene>
    <name evidence="4" type="ORF">HTAM1171_LOCUS3285</name>
</gene>
<protein>
    <recommendedName>
        <fullName evidence="3">Plastid lipid-associated protein/fibrillin conserved domain-containing protein</fullName>
    </recommendedName>
</protein>
<dbReference type="EMBL" id="HBGV01005495">
    <property type="protein sequence ID" value="CAD9479351.1"/>
    <property type="molecule type" value="Transcribed_RNA"/>
</dbReference>
<keyword evidence="2" id="KW-0934">Plastid</keyword>